<gene>
    <name evidence="2" type="ORF">ACH3VR_20740</name>
</gene>
<feature type="coiled-coil region" evidence="1">
    <location>
        <begin position="14"/>
        <end position="69"/>
    </location>
</feature>
<proteinExistence type="predicted"/>
<dbReference type="RefSeq" id="WP_397558233.1">
    <property type="nucleotide sequence ID" value="NZ_JBIQWL010000012.1"/>
</dbReference>
<organism evidence="2 3">
    <name type="scientific">Microbacterium alkaliflavum</name>
    <dbReference type="NCBI Taxonomy" id="3248839"/>
    <lineage>
        <taxon>Bacteria</taxon>
        <taxon>Bacillati</taxon>
        <taxon>Actinomycetota</taxon>
        <taxon>Actinomycetes</taxon>
        <taxon>Micrococcales</taxon>
        <taxon>Microbacteriaceae</taxon>
        <taxon>Microbacterium</taxon>
    </lineage>
</organism>
<evidence type="ECO:0000256" key="1">
    <source>
        <dbReference type="SAM" id="Coils"/>
    </source>
</evidence>
<keyword evidence="1" id="KW-0175">Coiled coil</keyword>
<name>A0ABW7QD32_9MICO</name>
<evidence type="ECO:0000313" key="2">
    <source>
        <dbReference type="EMBL" id="MFH8252805.1"/>
    </source>
</evidence>
<accession>A0ABW7QD32</accession>
<keyword evidence="3" id="KW-1185">Reference proteome</keyword>
<sequence length="82" mass="9039">MNATATGISPTGLLPEARHRLEATAAALQRLQRDTAWECDAARAYRSGLGRLIDELDAVRRDAQSLEYEVRAAWQQSLAGAW</sequence>
<comment type="caution">
    <text evidence="2">The sequence shown here is derived from an EMBL/GenBank/DDBJ whole genome shotgun (WGS) entry which is preliminary data.</text>
</comment>
<dbReference type="EMBL" id="JBIQWL010000012">
    <property type="protein sequence ID" value="MFH8252805.1"/>
    <property type="molecule type" value="Genomic_DNA"/>
</dbReference>
<protein>
    <submittedName>
        <fullName evidence="2">Uncharacterized protein</fullName>
    </submittedName>
</protein>
<dbReference type="Proteomes" id="UP001610861">
    <property type="component" value="Unassembled WGS sequence"/>
</dbReference>
<reference evidence="2 3" key="1">
    <citation type="submission" date="2024-09" db="EMBL/GenBank/DDBJ databases">
        <authorList>
            <person name="Pan X."/>
        </authorList>
    </citation>
    <scope>NUCLEOTIDE SEQUENCE [LARGE SCALE GENOMIC DNA]</scope>
    <source>
        <strain evidence="2 3">B2969</strain>
    </source>
</reference>
<evidence type="ECO:0000313" key="3">
    <source>
        <dbReference type="Proteomes" id="UP001610861"/>
    </source>
</evidence>